<evidence type="ECO:0000256" key="1">
    <source>
        <dbReference type="RuleBase" id="RU362001"/>
    </source>
</evidence>
<gene>
    <name evidence="3" type="ORF">C7M71_021980</name>
</gene>
<evidence type="ECO:0000256" key="2">
    <source>
        <dbReference type="SAM" id="MobiDB-lite"/>
    </source>
</evidence>
<feature type="region of interest" description="Disordered" evidence="2">
    <location>
        <begin position="81"/>
        <end position="103"/>
    </location>
</feature>
<dbReference type="NCBIfam" id="TIGR03930">
    <property type="entry name" value="WXG100_ESAT6"/>
    <property type="match status" value="1"/>
</dbReference>
<proteinExistence type="inferred from homology"/>
<name>A0A345T120_9ACTN</name>
<feature type="compositionally biased region" description="Polar residues" evidence="2">
    <location>
        <begin position="93"/>
        <end position="103"/>
    </location>
</feature>
<protein>
    <recommendedName>
        <fullName evidence="1">ESAT-6-like protein</fullName>
    </recommendedName>
</protein>
<dbReference type="Proteomes" id="UP000249340">
    <property type="component" value="Chromosome"/>
</dbReference>
<reference evidence="4" key="1">
    <citation type="submission" date="2018-07" db="EMBL/GenBank/DDBJ databases">
        <title>Streptacidiphilus bronchialis DSM 106435 chromosome.</title>
        <authorList>
            <person name="Batra D."/>
            <person name="Gulvik C.A."/>
        </authorList>
    </citation>
    <scope>NUCLEOTIDE SEQUENCE [LARGE SCALE GENOMIC DNA]</scope>
    <source>
        <strain evidence="4">DSM 106435</strain>
    </source>
</reference>
<dbReference type="AlphaFoldDB" id="A0A345T120"/>
<accession>A0A345T120</accession>
<dbReference type="KEGG" id="stri:C7M71_021980"/>
<comment type="similarity">
    <text evidence="1">Belongs to the WXG100 family.</text>
</comment>
<dbReference type="OrthoDB" id="3253863at2"/>
<sequence length="103" mass="11495">MSGQFRTTAEEMRAFSGRIAEVNSSIQQELSRLNSLVSSITSGWQGQAASAYHQLQEQWNEDATKLNRVLDEIKQAIDATTQQYSATEEDQRSSLSNVQAHFG</sequence>
<dbReference type="RefSeq" id="WP_111490528.1">
    <property type="nucleotide sequence ID" value="NZ_CP031264.1"/>
</dbReference>
<dbReference type="EMBL" id="CP031264">
    <property type="protein sequence ID" value="AXI79675.1"/>
    <property type="molecule type" value="Genomic_DNA"/>
</dbReference>
<evidence type="ECO:0000313" key="4">
    <source>
        <dbReference type="Proteomes" id="UP000249340"/>
    </source>
</evidence>
<keyword evidence="4" id="KW-1185">Reference proteome</keyword>
<dbReference type="InterPro" id="IPR036689">
    <property type="entry name" value="ESAT-6-like_sf"/>
</dbReference>
<dbReference type="Gene3D" id="1.10.287.1060">
    <property type="entry name" value="ESAT-6-like"/>
    <property type="match status" value="1"/>
</dbReference>
<dbReference type="SUPFAM" id="SSF140453">
    <property type="entry name" value="EsxAB dimer-like"/>
    <property type="match status" value="1"/>
</dbReference>
<evidence type="ECO:0000313" key="3">
    <source>
        <dbReference type="EMBL" id="AXI79675.1"/>
    </source>
</evidence>
<dbReference type="InterPro" id="IPR010310">
    <property type="entry name" value="T7SS_ESAT-6-like"/>
</dbReference>
<organism evidence="3 4">
    <name type="scientific">Peterkaempfera bronchialis</name>
    <dbReference type="NCBI Taxonomy" id="2126346"/>
    <lineage>
        <taxon>Bacteria</taxon>
        <taxon>Bacillati</taxon>
        <taxon>Actinomycetota</taxon>
        <taxon>Actinomycetes</taxon>
        <taxon>Kitasatosporales</taxon>
        <taxon>Streptomycetaceae</taxon>
        <taxon>Peterkaempfera</taxon>
    </lineage>
</organism>
<dbReference type="Pfam" id="PF06013">
    <property type="entry name" value="WXG100"/>
    <property type="match status" value="1"/>
</dbReference>